<gene>
    <name evidence="2" type="primary">pgdA_3</name>
    <name evidence="2" type="ORF">AGI3411_00968</name>
</gene>
<accession>A0A446C5G7</accession>
<name>A0A446C5G7_9BURK</name>
<dbReference type="Pfam" id="PF01522">
    <property type="entry name" value="Polysacc_deac_1"/>
    <property type="match status" value="1"/>
</dbReference>
<evidence type="ECO:0000313" key="3">
    <source>
        <dbReference type="Proteomes" id="UP000289184"/>
    </source>
</evidence>
<dbReference type="Gene3D" id="3.20.20.370">
    <property type="entry name" value="Glycoside hydrolase/deacetylase"/>
    <property type="match status" value="1"/>
</dbReference>
<dbReference type="EC" id="3.5.1.-" evidence="2"/>
<proteinExistence type="predicted"/>
<dbReference type="AlphaFoldDB" id="A0A446C5G7"/>
<organism evidence="2 3">
    <name type="scientific">Achromobacter agilis</name>
    <dbReference type="NCBI Taxonomy" id="1353888"/>
    <lineage>
        <taxon>Bacteria</taxon>
        <taxon>Pseudomonadati</taxon>
        <taxon>Pseudomonadota</taxon>
        <taxon>Betaproteobacteria</taxon>
        <taxon>Burkholderiales</taxon>
        <taxon>Alcaligenaceae</taxon>
        <taxon>Achromobacter</taxon>
    </lineage>
</organism>
<dbReference type="GO" id="GO:0016810">
    <property type="term" value="F:hydrolase activity, acting on carbon-nitrogen (but not peptide) bonds"/>
    <property type="evidence" value="ECO:0007669"/>
    <property type="project" value="InterPro"/>
</dbReference>
<reference evidence="2 3" key="1">
    <citation type="submission" date="2018-07" db="EMBL/GenBank/DDBJ databases">
        <authorList>
            <person name="Peeters C."/>
        </authorList>
    </citation>
    <scope>NUCLEOTIDE SEQUENCE [LARGE SCALE GENOMIC DNA]</scope>
    <source>
        <strain evidence="2 3">LMG 3411</strain>
    </source>
</reference>
<dbReference type="GO" id="GO:0005975">
    <property type="term" value="P:carbohydrate metabolic process"/>
    <property type="evidence" value="ECO:0007669"/>
    <property type="project" value="InterPro"/>
</dbReference>
<sequence length="300" mass="32625">MQRIPYGAPPGACPNPWLPLDRELRAQGLRAADAAPVRAVLCVTVHVDGPAVEVGRKQFPAGPCTAGRYAIRRGVARHLEILARHGMPATFFACGYDVEHHPAVFHDIVAAGHEIAAHGYLHEAWDLGEDEPALLEKTHRIIQQELGVTPVGWCSPSGRKSHRTLPALRRLGYRYDASEKDQDRPYLAAGPDGGGAAADFIMLPNNTVTLDDYPFYFTGHCLAAEAYDNWVQEFEALRQAEGYVHLTVHPKAAGGSGTPARAAALDRFLAYAAAQPDVHVMTLEALARHCLAHPDAWRSA</sequence>
<dbReference type="PANTHER" id="PTHR47561:SF1">
    <property type="entry name" value="POLYSACCHARIDE DEACETYLASE FAMILY PROTEIN (AFU_ORTHOLOGUE AFUA_6G05030)"/>
    <property type="match status" value="1"/>
</dbReference>
<dbReference type="InterPro" id="IPR011330">
    <property type="entry name" value="Glyco_hydro/deAcase_b/a-brl"/>
</dbReference>
<keyword evidence="3" id="KW-1185">Reference proteome</keyword>
<dbReference type="SUPFAM" id="SSF88713">
    <property type="entry name" value="Glycoside hydrolase/deacetylase"/>
    <property type="match status" value="1"/>
</dbReference>
<dbReference type="CDD" id="cd10916">
    <property type="entry name" value="CE4_PuuE_HpPgdA_like"/>
    <property type="match status" value="1"/>
</dbReference>
<dbReference type="OrthoDB" id="9074860at2"/>
<dbReference type="RefSeq" id="WP_129526272.1">
    <property type="nucleotide sequence ID" value="NZ_UFQB01000003.1"/>
</dbReference>
<dbReference type="InterPro" id="IPR002509">
    <property type="entry name" value="NODB_dom"/>
</dbReference>
<keyword evidence="2" id="KW-0378">Hydrolase</keyword>
<protein>
    <submittedName>
        <fullName evidence="2">Peptidoglycan deacetylase</fullName>
        <ecNumber evidence="2">3.5.1.-</ecNumber>
    </submittedName>
</protein>
<dbReference type="Proteomes" id="UP000289184">
    <property type="component" value="Unassembled WGS sequence"/>
</dbReference>
<dbReference type="PANTHER" id="PTHR47561">
    <property type="entry name" value="POLYSACCHARIDE DEACETYLASE FAMILY PROTEIN (AFU_ORTHOLOGUE AFUA_6G05030)"/>
    <property type="match status" value="1"/>
</dbReference>
<evidence type="ECO:0000313" key="2">
    <source>
        <dbReference type="EMBL" id="SSW63116.1"/>
    </source>
</evidence>
<feature type="domain" description="NodB homology" evidence="1">
    <location>
        <begin position="74"/>
        <end position="175"/>
    </location>
</feature>
<evidence type="ECO:0000259" key="1">
    <source>
        <dbReference type="Pfam" id="PF01522"/>
    </source>
</evidence>
<dbReference type="EMBL" id="UFQB01000003">
    <property type="protein sequence ID" value="SSW63116.1"/>
    <property type="molecule type" value="Genomic_DNA"/>
</dbReference>